<evidence type="ECO:0000313" key="2">
    <source>
        <dbReference type="Proteomes" id="UP000051155"/>
    </source>
</evidence>
<accession>A0A0R1Q793</accession>
<keyword evidence="2" id="KW-1185">Reference proteome</keyword>
<sequence>MGGGNNMRKRYVVKLVVASILIMIAFVDIVNADDATSTISFNVMPGGLALTSTPVLSLNSVNGKGPQKILSANTHSNTIKVTYNSKNKLEVEDYRGHGTTAWRVYAQLSLNSAGAIHGESEIYDTGSEQKKRQKLSFSSEPINIMSGSATVGKETTKLVNSRLDVNQNQLPVEDYHGTVTWTLVNTAAN</sequence>
<dbReference type="AlphaFoldDB" id="A0A0R1Q793"/>
<gene>
    <name evidence="1" type="ORF">FD20_GL002167</name>
</gene>
<dbReference type="Proteomes" id="UP000051155">
    <property type="component" value="Unassembled WGS sequence"/>
</dbReference>
<reference evidence="1 2" key="1">
    <citation type="journal article" date="2015" name="Genome Announc.">
        <title>Expanding the biotechnology potential of lactobacilli through comparative genomics of 213 strains and associated genera.</title>
        <authorList>
            <person name="Sun Z."/>
            <person name="Harris H.M."/>
            <person name="McCann A."/>
            <person name="Guo C."/>
            <person name="Argimon S."/>
            <person name="Zhang W."/>
            <person name="Yang X."/>
            <person name="Jeffery I.B."/>
            <person name="Cooney J.C."/>
            <person name="Kagawa T.F."/>
            <person name="Liu W."/>
            <person name="Song Y."/>
            <person name="Salvetti E."/>
            <person name="Wrobel A."/>
            <person name="Rasinkangas P."/>
            <person name="Parkhill J."/>
            <person name="Rea M.C."/>
            <person name="O'Sullivan O."/>
            <person name="Ritari J."/>
            <person name="Douillard F.P."/>
            <person name="Paul Ross R."/>
            <person name="Yang R."/>
            <person name="Briner A.E."/>
            <person name="Felis G.E."/>
            <person name="de Vos W.M."/>
            <person name="Barrangou R."/>
            <person name="Klaenhammer T.R."/>
            <person name="Caufield P.W."/>
            <person name="Cui Y."/>
            <person name="Zhang H."/>
            <person name="O'Toole P.W."/>
        </authorList>
    </citation>
    <scope>NUCLEOTIDE SEQUENCE [LARGE SCALE GENOMIC DNA]</scope>
    <source>
        <strain evidence="1 2">DSM 19971</strain>
    </source>
</reference>
<evidence type="ECO:0008006" key="3">
    <source>
        <dbReference type="Google" id="ProtNLM"/>
    </source>
</evidence>
<protein>
    <recommendedName>
        <fullName evidence="3">WxL domain-containing protein</fullName>
    </recommendedName>
</protein>
<dbReference type="PATRIC" id="fig|1423812.3.peg.2298"/>
<proteinExistence type="predicted"/>
<comment type="caution">
    <text evidence="1">The sequence shown here is derived from an EMBL/GenBank/DDBJ whole genome shotgun (WGS) entry which is preliminary data.</text>
</comment>
<name>A0A0R1Q793_9LACO</name>
<evidence type="ECO:0000313" key="1">
    <source>
        <dbReference type="EMBL" id="KRL38213.1"/>
    </source>
</evidence>
<dbReference type="EMBL" id="AZEG01000006">
    <property type="protein sequence ID" value="KRL38213.1"/>
    <property type="molecule type" value="Genomic_DNA"/>
</dbReference>
<organism evidence="1 2">
    <name type="scientific">Liquorilactobacillus uvarum DSM 19971</name>
    <dbReference type="NCBI Taxonomy" id="1423812"/>
    <lineage>
        <taxon>Bacteria</taxon>
        <taxon>Bacillati</taxon>
        <taxon>Bacillota</taxon>
        <taxon>Bacilli</taxon>
        <taxon>Lactobacillales</taxon>
        <taxon>Lactobacillaceae</taxon>
        <taxon>Liquorilactobacillus</taxon>
    </lineage>
</organism>